<proteinExistence type="predicted"/>
<protein>
    <submittedName>
        <fullName evidence="4">HEL261Cp</fullName>
    </submittedName>
</protein>
<evidence type="ECO:0000313" key="4">
    <source>
        <dbReference type="EMBL" id="AMD21020.1"/>
    </source>
</evidence>
<dbReference type="Gene3D" id="3.30.1460.50">
    <property type="match status" value="1"/>
</dbReference>
<keyword evidence="5" id="KW-1185">Reference proteome</keyword>
<dbReference type="GO" id="GO:0015031">
    <property type="term" value="P:protein transport"/>
    <property type="evidence" value="ECO:0007669"/>
    <property type="project" value="UniProtKB-KW"/>
</dbReference>
<reference evidence="4 5" key="1">
    <citation type="submission" date="2016-01" db="EMBL/GenBank/DDBJ databases">
        <title>Genome sequence of the yeast Holleya sinecauda.</title>
        <authorList>
            <person name="Dietrich F.S."/>
        </authorList>
    </citation>
    <scope>NUCLEOTIDE SEQUENCE [LARGE SCALE GENOMIC DNA]</scope>
    <source>
        <strain evidence="4 5">ATCC 58844</strain>
    </source>
</reference>
<evidence type="ECO:0000256" key="2">
    <source>
        <dbReference type="ARBA" id="ARBA00022927"/>
    </source>
</evidence>
<dbReference type="OrthoDB" id="4069539at2759"/>
<dbReference type="InterPro" id="IPR007135">
    <property type="entry name" value="Atg3/Atg10"/>
</dbReference>
<dbReference type="Pfam" id="PF03987">
    <property type="entry name" value="Autophagy_act_C"/>
    <property type="match status" value="1"/>
</dbReference>
<keyword evidence="3" id="KW-0072">Autophagy</keyword>
<evidence type="ECO:0000256" key="1">
    <source>
        <dbReference type="ARBA" id="ARBA00022786"/>
    </source>
</evidence>
<accession>A0A0X8HT95</accession>
<keyword evidence="1" id="KW-0833">Ubl conjugation pathway</keyword>
<gene>
    <name evidence="4" type="ORF">AW171_hschr52953</name>
</gene>
<evidence type="ECO:0000256" key="3">
    <source>
        <dbReference type="ARBA" id="ARBA00023006"/>
    </source>
</evidence>
<dbReference type="Proteomes" id="UP000243052">
    <property type="component" value="Chromosome v"/>
</dbReference>
<name>A0A0X8HT95_9SACH</name>
<dbReference type="EMBL" id="CP014245">
    <property type="protein sequence ID" value="AMD21020.1"/>
    <property type="molecule type" value="Genomic_DNA"/>
</dbReference>
<dbReference type="GeneID" id="28724296"/>
<sequence length="164" mass="19318">MISIDEFDHQCQSVLLPLLSQWSLCEHFHWNDTLHYIELIAKRGDRIPSTKLTIRITYNRIYKEPQFQFQCWELDVSTTDVEYWHVTYPSLSSLPINNDNNQFSITLESISEHETWYSVNVCDTEANIGSYNANYLSRWFSYYGTLFDDQIGCVFTNNSNFSSP</sequence>
<organism evidence="4 5">
    <name type="scientific">Eremothecium sinecaudum</name>
    <dbReference type="NCBI Taxonomy" id="45286"/>
    <lineage>
        <taxon>Eukaryota</taxon>
        <taxon>Fungi</taxon>
        <taxon>Dikarya</taxon>
        <taxon>Ascomycota</taxon>
        <taxon>Saccharomycotina</taxon>
        <taxon>Saccharomycetes</taxon>
        <taxon>Saccharomycetales</taxon>
        <taxon>Saccharomycetaceae</taxon>
        <taxon>Eremothecium</taxon>
    </lineage>
</organism>
<dbReference type="GO" id="GO:0006914">
    <property type="term" value="P:autophagy"/>
    <property type="evidence" value="ECO:0007669"/>
    <property type="project" value="UniProtKB-KW"/>
</dbReference>
<dbReference type="GO" id="GO:0019787">
    <property type="term" value="F:ubiquitin-like protein transferase activity"/>
    <property type="evidence" value="ECO:0007669"/>
    <property type="project" value="InterPro"/>
</dbReference>
<keyword evidence="2" id="KW-0813">Transport</keyword>
<dbReference type="AlphaFoldDB" id="A0A0X8HT95"/>
<dbReference type="RefSeq" id="XP_017988016.1">
    <property type="nucleotide sequence ID" value="XM_018132703.1"/>
</dbReference>
<evidence type="ECO:0000313" key="5">
    <source>
        <dbReference type="Proteomes" id="UP000243052"/>
    </source>
</evidence>
<keyword evidence="2" id="KW-0653">Protein transport</keyword>